<gene>
    <name evidence="2" type="ORF">SJ05684_c31190</name>
</gene>
<reference evidence="2 3" key="1">
    <citation type="submission" date="2017-08" db="EMBL/GenBank/DDBJ databases">
        <title>Multipartite genome sequences of Sinorhizobium species nodulating soybeans.</title>
        <authorList>
            <person name="Tian C.F."/>
        </authorList>
    </citation>
    <scope>NUCLEOTIDE SEQUENCE [LARGE SCALE GENOMIC DNA]</scope>
    <source>
        <strain evidence="2 3">CCBAU 05684</strain>
    </source>
</reference>
<evidence type="ECO:0000256" key="1">
    <source>
        <dbReference type="SAM" id="Phobius"/>
    </source>
</evidence>
<dbReference type="KEGG" id="esj:SJ05684_c31190"/>
<protein>
    <recommendedName>
        <fullName evidence="4">DUF4345 domain-containing protein</fullName>
    </recommendedName>
</protein>
<feature type="transmembrane region" description="Helical" evidence="1">
    <location>
        <begin position="36"/>
        <end position="55"/>
    </location>
</feature>
<dbReference type="STRING" id="716928.GCA_000261485_01362"/>
<dbReference type="AlphaFoldDB" id="A0A249PF17"/>
<dbReference type="eggNOG" id="ENOG503341Q">
    <property type="taxonomic scope" value="Bacteria"/>
</dbReference>
<keyword evidence="1" id="KW-0812">Transmembrane</keyword>
<sequence>MSEMLQSEDRHRGRAQDHLPRGVDMEFYIPTETGEFAAFCAAAVAALIGLVMLFAPRLAFRAAGIGLSEGRRGGLAEARSTMGGMHVGLGLGAILLAQPMVYLAVGAAFALAAFGRALSMMSDNGATLFNWLALAVQSALAALPLAYVFGLI</sequence>
<dbReference type="Proteomes" id="UP000217211">
    <property type="component" value="Chromosome"/>
</dbReference>
<accession>A0A249PF17</accession>
<feature type="transmembrane region" description="Helical" evidence="1">
    <location>
        <begin position="89"/>
        <end position="116"/>
    </location>
</feature>
<name>A0A249PF17_9HYPH</name>
<keyword evidence="1" id="KW-1133">Transmembrane helix</keyword>
<proteinExistence type="predicted"/>
<evidence type="ECO:0000313" key="3">
    <source>
        <dbReference type="Proteomes" id="UP000217211"/>
    </source>
</evidence>
<dbReference type="EMBL" id="CP023067">
    <property type="protein sequence ID" value="ASY64543.1"/>
    <property type="molecule type" value="Genomic_DNA"/>
</dbReference>
<keyword evidence="3" id="KW-1185">Reference proteome</keyword>
<organism evidence="2 3">
    <name type="scientific">Sinorhizobium sojae CCBAU 05684</name>
    <dbReference type="NCBI Taxonomy" id="716928"/>
    <lineage>
        <taxon>Bacteria</taxon>
        <taxon>Pseudomonadati</taxon>
        <taxon>Pseudomonadota</taxon>
        <taxon>Alphaproteobacteria</taxon>
        <taxon>Hyphomicrobiales</taxon>
        <taxon>Rhizobiaceae</taxon>
        <taxon>Sinorhizobium/Ensifer group</taxon>
        <taxon>Sinorhizobium</taxon>
    </lineage>
</organism>
<keyword evidence="1" id="KW-0472">Membrane</keyword>
<evidence type="ECO:0008006" key="4">
    <source>
        <dbReference type="Google" id="ProtNLM"/>
    </source>
</evidence>
<evidence type="ECO:0000313" key="2">
    <source>
        <dbReference type="EMBL" id="ASY64543.1"/>
    </source>
</evidence>
<feature type="transmembrane region" description="Helical" evidence="1">
    <location>
        <begin position="128"/>
        <end position="149"/>
    </location>
</feature>